<sequence length="206" mass="22271">MKKAFFVLAALLVIQNSFGQFALGIKGGVNVSKIYTDAGSFKANFNESLDTKTGYSFGAYARLGKKLYLQPEVMFATKGGKVNVVPVGGGSPVSVDIKTNNIDIPVLIGYKLFNRIRINAGPVASIKVSEDAKFLDQLKVVTSNPDEAFEKATFGYQAGVGIKLLGFDIDLRKDGSLSDVSSKQFDGNQFSQRLSGWQLTIGRKII</sequence>
<dbReference type="InterPro" id="IPR025665">
    <property type="entry name" value="Beta-barrel_OMP_2"/>
</dbReference>
<evidence type="ECO:0000256" key="1">
    <source>
        <dbReference type="SAM" id="SignalP"/>
    </source>
</evidence>
<accession>A0AAE3H3R9</accession>
<gene>
    <name evidence="3" type="ORF">EGI31_15765</name>
</gene>
<keyword evidence="4" id="KW-1185">Reference proteome</keyword>
<comment type="caution">
    <text evidence="3">The sequence shown here is derived from an EMBL/GenBank/DDBJ whole genome shotgun (WGS) entry which is preliminary data.</text>
</comment>
<dbReference type="EMBL" id="RJUF01000173">
    <property type="protein sequence ID" value="MCP9764402.1"/>
    <property type="molecule type" value="Genomic_DNA"/>
</dbReference>
<dbReference type="AlphaFoldDB" id="A0AAE3H3R9"/>
<feature type="domain" description="Outer membrane protein beta-barrel" evidence="2">
    <location>
        <begin position="19"/>
        <end position="180"/>
    </location>
</feature>
<protein>
    <submittedName>
        <fullName evidence="3">PorT family protein</fullName>
    </submittedName>
</protein>
<dbReference type="RefSeq" id="WP_255038093.1">
    <property type="nucleotide sequence ID" value="NZ_RJUF01000173.1"/>
</dbReference>
<feature type="chain" id="PRO_5042133036" evidence="1">
    <location>
        <begin position="23"/>
        <end position="206"/>
    </location>
</feature>
<reference evidence="3 4" key="1">
    <citation type="submission" date="2018-11" db="EMBL/GenBank/DDBJ databases">
        <title>Novel bacteria species description.</title>
        <authorList>
            <person name="Han J.-H."/>
        </authorList>
    </citation>
    <scope>NUCLEOTIDE SEQUENCE [LARGE SCALE GENOMIC DNA]</scope>
    <source>
        <strain evidence="3 4">KCTC23259</strain>
    </source>
</reference>
<dbReference type="Pfam" id="PF13568">
    <property type="entry name" value="OMP_b-brl_2"/>
    <property type="match status" value="1"/>
</dbReference>
<dbReference type="Proteomes" id="UP001204144">
    <property type="component" value="Unassembled WGS sequence"/>
</dbReference>
<proteinExistence type="predicted"/>
<evidence type="ECO:0000259" key="2">
    <source>
        <dbReference type="Pfam" id="PF13568"/>
    </source>
</evidence>
<evidence type="ECO:0000313" key="4">
    <source>
        <dbReference type="Proteomes" id="UP001204144"/>
    </source>
</evidence>
<name>A0AAE3H3R9_9BACT</name>
<keyword evidence="1" id="KW-0732">Signal</keyword>
<organism evidence="3 4">
    <name type="scientific">Lacihabitans soyangensis</name>
    <dbReference type="NCBI Taxonomy" id="869394"/>
    <lineage>
        <taxon>Bacteria</taxon>
        <taxon>Pseudomonadati</taxon>
        <taxon>Bacteroidota</taxon>
        <taxon>Cytophagia</taxon>
        <taxon>Cytophagales</taxon>
        <taxon>Leadbetterellaceae</taxon>
        <taxon>Lacihabitans</taxon>
    </lineage>
</organism>
<evidence type="ECO:0000313" key="3">
    <source>
        <dbReference type="EMBL" id="MCP9764402.1"/>
    </source>
</evidence>
<feature type="signal peptide" evidence="1">
    <location>
        <begin position="1"/>
        <end position="22"/>
    </location>
</feature>